<gene>
    <name evidence="2" type="ORF">ACFQU0_12560</name>
</gene>
<dbReference type="Proteomes" id="UP001596457">
    <property type="component" value="Unassembled WGS sequence"/>
</dbReference>
<feature type="transmembrane region" description="Helical" evidence="1">
    <location>
        <begin position="20"/>
        <end position="41"/>
    </location>
</feature>
<comment type="caution">
    <text evidence="2">The sequence shown here is derived from an EMBL/GenBank/DDBJ whole genome shotgun (WGS) entry which is preliminary data.</text>
</comment>
<protein>
    <submittedName>
        <fullName evidence="2">Uncharacterized protein</fullName>
    </submittedName>
</protein>
<keyword evidence="1" id="KW-0472">Membrane</keyword>
<name>A0ABW2SE32_9BURK</name>
<keyword evidence="3" id="KW-1185">Reference proteome</keyword>
<accession>A0ABW2SE32</accession>
<keyword evidence="1" id="KW-0812">Transmembrane</keyword>
<keyword evidence="1" id="KW-1133">Transmembrane helix</keyword>
<proteinExistence type="predicted"/>
<evidence type="ECO:0000313" key="2">
    <source>
        <dbReference type="EMBL" id="MFC7461257.1"/>
    </source>
</evidence>
<dbReference type="EMBL" id="JBHTBZ010000034">
    <property type="protein sequence ID" value="MFC7461257.1"/>
    <property type="molecule type" value="Genomic_DNA"/>
</dbReference>
<reference evidence="3" key="1">
    <citation type="journal article" date="2019" name="Int. J. Syst. Evol. Microbiol.">
        <title>The Global Catalogue of Microorganisms (GCM) 10K type strain sequencing project: providing services to taxonomists for standard genome sequencing and annotation.</title>
        <authorList>
            <consortium name="The Broad Institute Genomics Platform"/>
            <consortium name="The Broad Institute Genome Sequencing Center for Infectious Disease"/>
            <person name="Wu L."/>
            <person name="Ma J."/>
        </authorList>
    </citation>
    <scope>NUCLEOTIDE SEQUENCE [LARGE SCALE GENOMIC DNA]</scope>
    <source>
        <strain evidence="3">CCUG 53903</strain>
    </source>
</reference>
<sequence length="716" mass="73578">MIRNKPSQPTPLRTRMSGIALIEAMLALGVVMAAVVGVLWFNATILGASAGGRVNSAGMLAAQAKLEELRNTPFTAIAGGNDVVAFDSPGFVGQSSVSVNRCWSVQALQHGGAAVPDIVRVIVSAVAQGTACDTSDADAPVRLVSLLAKSDPRLAAQNSIANAPADGKGKLVSAYTPPSGADAPQPMPSGFNIITKDGVVVAITPPAGGPALVSEDGSSLKFATISGNIMFDGARTAAEFSKLLLRIEGNAMCRVYYPAYNPATPTATVPPTITDGGSNTMAYVQYACVVGDGWRRSISVLTGNVDEKVCVGYPAMQPVDELTDLLESSGRQYVGRKAGATAGEWVWEGVRGATDGTAAIGSVCSSDDASGCWANDSPNGTRGWVPGGHHYFVMDKSAGLCADRIEALGTAIDNASAGQSSVASSLFTNYFFRNPHKVYCTNDKAYTNTLPAIPANEDFTTSDCYSYTKVSGFINQNTGIVINGNQIVFGSSSPYYAPCRAMGAYGNFGGGYVCGFPENVTTSLTPLLSGYTFTPGSYSGLSPLSTPLDFVRKSFALGSSGGTCGSETKTWTVGANTCQGTISVANNGQSMVANSSTSGLTGQATYACGASGWASTPTGATCSSSSTPPPVTECKPLEASVALAKNNYSATITYGATSIACTQNSNGSKNFTCKIGAIAEGIGYTITQKNNKGVNEGTPKTGVVSSTNCYPSHGSF</sequence>
<evidence type="ECO:0000313" key="3">
    <source>
        <dbReference type="Proteomes" id="UP001596457"/>
    </source>
</evidence>
<evidence type="ECO:0000256" key="1">
    <source>
        <dbReference type="SAM" id="Phobius"/>
    </source>
</evidence>
<dbReference type="RefSeq" id="WP_382201269.1">
    <property type="nucleotide sequence ID" value="NZ_JBHTBZ010000034.1"/>
</dbReference>
<organism evidence="2 3">
    <name type="scientific">Hydrogenophaga defluvii</name>
    <dbReference type="NCBI Taxonomy" id="249410"/>
    <lineage>
        <taxon>Bacteria</taxon>
        <taxon>Pseudomonadati</taxon>
        <taxon>Pseudomonadota</taxon>
        <taxon>Betaproteobacteria</taxon>
        <taxon>Burkholderiales</taxon>
        <taxon>Comamonadaceae</taxon>
        <taxon>Hydrogenophaga</taxon>
    </lineage>
</organism>